<proteinExistence type="predicted"/>
<gene>
    <name evidence="1" type="ORF">M125_3565</name>
</gene>
<evidence type="ECO:0000313" key="1">
    <source>
        <dbReference type="EMBL" id="EXY89765.1"/>
    </source>
</evidence>
<name>A0A015XAQ5_BACFG</name>
<dbReference type="Proteomes" id="UP000020773">
    <property type="component" value="Unassembled WGS sequence"/>
</dbReference>
<reference evidence="1 2" key="1">
    <citation type="submission" date="2014-02" db="EMBL/GenBank/DDBJ databases">
        <authorList>
            <person name="Sears C."/>
            <person name="Carroll K."/>
            <person name="Sack B.R."/>
            <person name="Qadri F."/>
            <person name="Myers L.L."/>
            <person name="Chung G.-T."/>
            <person name="Escheverria P."/>
            <person name="Fraser C.M."/>
            <person name="Sadzewicz L."/>
            <person name="Shefchek K.A."/>
            <person name="Tallon L."/>
            <person name="Das S.P."/>
            <person name="Daugherty S."/>
            <person name="Mongodin E.F."/>
        </authorList>
    </citation>
    <scope>NUCLEOTIDE SEQUENCE [LARGE SCALE GENOMIC DNA]</scope>
    <source>
        <strain evidence="2">3998T(B)3</strain>
    </source>
</reference>
<comment type="caution">
    <text evidence="1">The sequence shown here is derived from an EMBL/GenBank/DDBJ whole genome shotgun (WGS) entry which is preliminary data.</text>
</comment>
<accession>A0A015XAQ5</accession>
<protein>
    <submittedName>
        <fullName evidence="1">Uncharacterized protein</fullName>
    </submittedName>
</protein>
<dbReference type="EMBL" id="JGDB01000230">
    <property type="protein sequence ID" value="EXY89765.1"/>
    <property type="molecule type" value="Genomic_DNA"/>
</dbReference>
<sequence>MVQKGFLISFLETRLIFFNNNPITNNLITFSAGSHVSSL</sequence>
<organism evidence="1 2">
    <name type="scientific">Bacteroides fragilis str. 3998T(B)3</name>
    <dbReference type="NCBI Taxonomy" id="1339316"/>
    <lineage>
        <taxon>Bacteria</taxon>
        <taxon>Pseudomonadati</taxon>
        <taxon>Bacteroidota</taxon>
        <taxon>Bacteroidia</taxon>
        <taxon>Bacteroidales</taxon>
        <taxon>Bacteroidaceae</taxon>
        <taxon>Bacteroides</taxon>
    </lineage>
</organism>
<evidence type="ECO:0000313" key="2">
    <source>
        <dbReference type="Proteomes" id="UP000020773"/>
    </source>
</evidence>
<dbReference type="AlphaFoldDB" id="A0A015XAQ5"/>